<dbReference type="GO" id="GO:0005975">
    <property type="term" value="P:carbohydrate metabolic process"/>
    <property type="evidence" value="ECO:0007669"/>
    <property type="project" value="InterPro"/>
</dbReference>
<gene>
    <name evidence="2" type="ORF">SAMN05428957_101523</name>
</gene>
<organism evidence="2 3">
    <name type="scientific">Oryzisolibacter propanilivorax</name>
    <dbReference type="NCBI Taxonomy" id="1527607"/>
    <lineage>
        <taxon>Bacteria</taxon>
        <taxon>Pseudomonadati</taxon>
        <taxon>Pseudomonadota</taxon>
        <taxon>Betaproteobacteria</taxon>
        <taxon>Burkholderiales</taxon>
        <taxon>Comamonadaceae</taxon>
        <taxon>Oryzisolibacter</taxon>
    </lineage>
</organism>
<reference evidence="3" key="1">
    <citation type="submission" date="2016-10" db="EMBL/GenBank/DDBJ databases">
        <authorList>
            <person name="Varghese N."/>
            <person name="Submissions S."/>
        </authorList>
    </citation>
    <scope>NUCLEOTIDE SEQUENCE [LARGE SCALE GENOMIC DNA]</scope>
    <source>
        <strain evidence="3">EPL6</strain>
    </source>
</reference>
<dbReference type="STRING" id="1527607.SAMN05428957_101523"/>
<dbReference type="EMBL" id="FNHP01000001">
    <property type="protein sequence ID" value="SDM00182.1"/>
    <property type="molecule type" value="Genomic_DNA"/>
</dbReference>
<keyword evidence="3" id="KW-1185">Reference proteome</keyword>
<proteinExistence type="predicted"/>
<dbReference type="Proteomes" id="UP000198552">
    <property type="component" value="Unassembled WGS sequence"/>
</dbReference>
<dbReference type="Gene3D" id="3.20.20.370">
    <property type="entry name" value="Glycoside hydrolase/deacetylase"/>
    <property type="match status" value="1"/>
</dbReference>
<dbReference type="SUPFAM" id="SSF88713">
    <property type="entry name" value="Glycoside hydrolase/deacetylase"/>
    <property type="match status" value="1"/>
</dbReference>
<sequence>MLLIPDALSPSDPGVTAWLDATSEVGARTAVVTDSQFLSMGTAGALGYAGLVLPDSIHAIGTDELVAAVRAYTQAGGKTFLTFDFAALTLNGDGVPVFPIPKSRLSDLAGVDYILYDKYLDKTTGLGPVTAMRSTLRELLVPPGKSAAYPPDAQAARSSAGVSEATPSLQGKARAAASDRGIPLLDAAGVAEHESLYLAPSVSDPGGARGFDPQQFQMLPSYSQRERAGASAKPARTVKIRYGRAFKGAAPTRSTRVALTSSTSRPLVAADDEIDKGADAQDALWPKAATDTGPDERHAYSGYLLGYLIYPTYQTEGDYLGTTLATSPDFGLVAGVNHYGAGQVMFVNLPLTYLKGRTDALPMHGFLGYFVKNVLDGIRLSAMPKAVPGITFNWHLDSKAAQAPMLALEKAGIFKNAGTSMHMTAGPDTITIGDGAGFDLDHNPTARAFLQRMVALGHSVGSHGGWIHDYYGNNANETNETQFLPYLVENRRAVANAIGRPSRDYSAPQGNNPTWAMTWLESQGVVGAYFGGHTGLGVTRQYRDGALLNPRLWVSPVTPFGNYATFEEFQDFNVPKTDVLGWYQALIDFDIAQNTARMVYAHPPGAADWMDVMKGLIAYANSKGKAKFKWYSIERLADFMDKRNQVVWSEARLDAQTSRITAAHPTSLDEMVWILPKDRYLKPTNVSGAAVANGGAYWLVKAKAVGAMNFKVKINPAYSGS</sequence>
<feature type="compositionally biased region" description="Polar residues" evidence="1">
    <location>
        <begin position="156"/>
        <end position="169"/>
    </location>
</feature>
<dbReference type="AlphaFoldDB" id="A0A1G9PMU0"/>
<evidence type="ECO:0000313" key="3">
    <source>
        <dbReference type="Proteomes" id="UP000198552"/>
    </source>
</evidence>
<feature type="region of interest" description="Disordered" evidence="1">
    <location>
        <begin position="147"/>
        <end position="173"/>
    </location>
</feature>
<protein>
    <submittedName>
        <fullName evidence="2">Uncharacterized protein</fullName>
    </submittedName>
</protein>
<dbReference type="InterPro" id="IPR011330">
    <property type="entry name" value="Glyco_hydro/deAcase_b/a-brl"/>
</dbReference>
<evidence type="ECO:0000313" key="2">
    <source>
        <dbReference type="EMBL" id="SDM00182.1"/>
    </source>
</evidence>
<dbReference type="Gene3D" id="3.40.50.880">
    <property type="match status" value="1"/>
</dbReference>
<evidence type="ECO:0000256" key="1">
    <source>
        <dbReference type="SAM" id="MobiDB-lite"/>
    </source>
</evidence>
<name>A0A1G9PMU0_9BURK</name>
<dbReference type="InterPro" id="IPR029062">
    <property type="entry name" value="Class_I_gatase-like"/>
</dbReference>
<dbReference type="CDD" id="cd03143">
    <property type="entry name" value="A4_beta-galactosidase_middle_domain"/>
    <property type="match status" value="1"/>
</dbReference>
<accession>A0A1G9PMU0</accession>